<dbReference type="PANTHER" id="PTHR45947:SF3">
    <property type="entry name" value="SULFOQUINOVOSYL TRANSFERASE SQD2"/>
    <property type="match status" value="1"/>
</dbReference>
<dbReference type="InterPro" id="IPR050194">
    <property type="entry name" value="Glycosyltransferase_grp1"/>
</dbReference>
<dbReference type="Proteomes" id="UP000441772">
    <property type="component" value="Unassembled WGS sequence"/>
</dbReference>
<protein>
    <submittedName>
        <fullName evidence="3">Glycosyltransferase, group 1 family protein</fullName>
    </submittedName>
</protein>
<keyword evidence="4" id="KW-1185">Reference proteome</keyword>
<dbReference type="SUPFAM" id="SSF53756">
    <property type="entry name" value="UDP-Glycosyltransferase/glycogen phosphorylase"/>
    <property type="match status" value="1"/>
</dbReference>
<dbReference type="Gene3D" id="3.40.50.2000">
    <property type="entry name" value="Glycogen Phosphorylase B"/>
    <property type="match status" value="2"/>
</dbReference>
<accession>A0A6I1GFS9</accession>
<dbReference type="AlphaFoldDB" id="A0A6I1GFS9"/>
<dbReference type="InterPro" id="IPR001296">
    <property type="entry name" value="Glyco_trans_1"/>
</dbReference>
<evidence type="ECO:0000259" key="2">
    <source>
        <dbReference type="Pfam" id="PF00534"/>
    </source>
</evidence>
<sequence length="398" mass="44087">MTNNRPRICLVTPGLLPVPATQGGAIETLMTSLIEENELHNRLELTVVTTFDGTSRNLTGHIRNTRFIWVPRASSWYKAAFRLVRGIRRRIFHSESQLPGTYYAKALQALKGHDFDAVIMEGGPVDAPTAFIRRFGNRLWYHLHFTPENDFTSRGYSTVLSVSDFASKAWIQHCSGSSPTVITVRNGIDTSKFTKTISSAERNRIRQSLGFSPDDFVIMYCGRIIPVKGVLELLHAVERISDPNIKLLIVGSSNFGPSERTDYTDAVTAAISRLGRRVAATGFVPNDQVYRYSHIADAQVVPSLWEESAGLVGVEGMAAGLPLIVTHSGGLTEYVPQECSIVVERGEHMIASLAKAIMTLYHDAALRDRMAQEGPRHAAMYSTGRMYGRFVDVCRANI</sequence>
<evidence type="ECO:0000313" key="3">
    <source>
        <dbReference type="EMBL" id="KAB7789552.1"/>
    </source>
</evidence>
<dbReference type="Pfam" id="PF00534">
    <property type="entry name" value="Glycos_transf_1"/>
    <property type="match status" value="1"/>
</dbReference>
<organism evidence="3 4">
    <name type="scientific">Bifidobacterium leontopitheci</name>
    <dbReference type="NCBI Taxonomy" id="2650774"/>
    <lineage>
        <taxon>Bacteria</taxon>
        <taxon>Bacillati</taxon>
        <taxon>Actinomycetota</taxon>
        <taxon>Actinomycetes</taxon>
        <taxon>Bifidobacteriales</taxon>
        <taxon>Bifidobacteriaceae</taxon>
        <taxon>Bifidobacterium</taxon>
    </lineage>
</organism>
<evidence type="ECO:0000313" key="4">
    <source>
        <dbReference type="Proteomes" id="UP000441772"/>
    </source>
</evidence>
<dbReference type="PANTHER" id="PTHR45947">
    <property type="entry name" value="SULFOQUINOVOSYL TRANSFERASE SQD2"/>
    <property type="match status" value="1"/>
</dbReference>
<feature type="domain" description="Glycosyl transferase family 1" evidence="2">
    <location>
        <begin position="202"/>
        <end position="375"/>
    </location>
</feature>
<gene>
    <name evidence="3" type="ORF">F7D09_1949</name>
</gene>
<dbReference type="CDD" id="cd03801">
    <property type="entry name" value="GT4_PimA-like"/>
    <property type="match status" value="1"/>
</dbReference>
<comment type="caution">
    <text evidence="3">The sequence shown here is derived from an EMBL/GenBank/DDBJ whole genome shotgun (WGS) entry which is preliminary data.</text>
</comment>
<evidence type="ECO:0000256" key="1">
    <source>
        <dbReference type="ARBA" id="ARBA00022679"/>
    </source>
</evidence>
<dbReference type="EMBL" id="WBVT01000045">
    <property type="protein sequence ID" value="KAB7789552.1"/>
    <property type="molecule type" value="Genomic_DNA"/>
</dbReference>
<dbReference type="GO" id="GO:0016757">
    <property type="term" value="F:glycosyltransferase activity"/>
    <property type="evidence" value="ECO:0007669"/>
    <property type="project" value="InterPro"/>
</dbReference>
<name>A0A6I1GFS9_9BIFI</name>
<reference evidence="3 4" key="1">
    <citation type="submission" date="2019-09" db="EMBL/GenBank/DDBJ databases">
        <title>Characterization of the phylogenetic diversity of two novel species belonging to the genus Bifidobacterium: Bifidobacterium cebidarum sp. nov. and Bifidobacterium leontopitheci sp. nov.</title>
        <authorList>
            <person name="Lugli G.A."/>
            <person name="Duranti S."/>
            <person name="Milani C."/>
            <person name="Turroni F."/>
            <person name="Ventura M."/>
        </authorList>
    </citation>
    <scope>NUCLEOTIDE SEQUENCE [LARGE SCALE GENOMIC DNA]</scope>
    <source>
        <strain evidence="3 4">LMG 31471</strain>
    </source>
</reference>
<proteinExistence type="predicted"/>
<keyword evidence="1 3" id="KW-0808">Transferase</keyword>